<feature type="domain" description="Cytidyltransferase-like" evidence="1">
    <location>
        <begin position="20"/>
        <end position="55"/>
    </location>
</feature>
<reference evidence="2 3" key="1">
    <citation type="submission" date="2016-10" db="EMBL/GenBank/DDBJ databases">
        <authorList>
            <person name="de Groot N.N."/>
        </authorList>
    </citation>
    <scope>NUCLEOTIDE SEQUENCE [LARGE SCALE GENOMIC DNA]</scope>
    <source>
        <strain evidence="2 3">DSM 2784</strain>
    </source>
</reference>
<dbReference type="GO" id="GO:0016740">
    <property type="term" value="F:transferase activity"/>
    <property type="evidence" value="ECO:0007669"/>
    <property type="project" value="UniProtKB-KW"/>
</dbReference>
<accession>A0A1G5S5F1</accession>
<dbReference type="Proteomes" id="UP000199208">
    <property type="component" value="Unassembled WGS sequence"/>
</dbReference>
<dbReference type="NCBIfam" id="TIGR00125">
    <property type="entry name" value="cyt_tran_rel"/>
    <property type="match status" value="1"/>
</dbReference>
<dbReference type="InterPro" id="IPR052735">
    <property type="entry name" value="NAD_biosynth-regulator"/>
</dbReference>
<dbReference type="PANTHER" id="PTHR37512:SF1">
    <property type="entry name" value="NADR_TTD14 AAA DOMAIN-CONTAINING PROTEIN"/>
    <property type="match status" value="1"/>
</dbReference>
<dbReference type="Pfam" id="PF01467">
    <property type="entry name" value="CTP_transf_like"/>
    <property type="match status" value="1"/>
</dbReference>
<organism evidence="2 3">
    <name type="scientific">Acidaminobacter hydrogenoformans DSM 2784</name>
    <dbReference type="NCBI Taxonomy" id="1120920"/>
    <lineage>
        <taxon>Bacteria</taxon>
        <taxon>Bacillati</taxon>
        <taxon>Bacillota</taxon>
        <taxon>Clostridia</taxon>
        <taxon>Peptostreptococcales</taxon>
        <taxon>Acidaminobacteraceae</taxon>
        <taxon>Acidaminobacter</taxon>
    </lineage>
</organism>
<dbReference type="OrthoDB" id="9802794at2"/>
<evidence type="ECO:0000259" key="1">
    <source>
        <dbReference type="Pfam" id="PF01467"/>
    </source>
</evidence>
<dbReference type="Gene3D" id="3.40.50.620">
    <property type="entry name" value="HUPs"/>
    <property type="match status" value="1"/>
</dbReference>
<sequence>MTEVNKNKDKVSEKPCCGLVIGKFMPLHLGHVALIRFALKRCKQLTVAVVSKPSDPISFEVRLGWFEKLFKGAVTVKVVDLKAVHLPVTGGHTPEAEAAWTRYFAEAFPETDILFSSESYGDVLATALGIPHCLYDPNRNGHPVSGAQIRRNPEAYRDYLPEIVYKDLIKVHS</sequence>
<evidence type="ECO:0000313" key="3">
    <source>
        <dbReference type="Proteomes" id="UP000199208"/>
    </source>
</evidence>
<name>A0A1G5S5F1_9FIRM</name>
<proteinExistence type="predicted"/>
<dbReference type="InterPro" id="IPR014729">
    <property type="entry name" value="Rossmann-like_a/b/a_fold"/>
</dbReference>
<dbReference type="STRING" id="1120920.SAMN03080599_02859"/>
<dbReference type="RefSeq" id="WP_092592652.1">
    <property type="nucleotide sequence ID" value="NZ_FMWL01000019.1"/>
</dbReference>
<keyword evidence="3" id="KW-1185">Reference proteome</keyword>
<dbReference type="PANTHER" id="PTHR37512">
    <property type="entry name" value="TRIFUNCTIONAL NAD BIOSYNTHESIS/REGULATOR PROTEIN NADR"/>
    <property type="match status" value="1"/>
</dbReference>
<dbReference type="InterPro" id="IPR004821">
    <property type="entry name" value="Cyt_trans-like"/>
</dbReference>
<gene>
    <name evidence="2" type="ORF">SAMN03080599_02859</name>
</gene>
<dbReference type="EMBL" id="FMWL01000019">
    <property type="protein sequence ID" value="SCZ81556.1"/>
    <property type="molecule type" value="Genomic_DNA"/>
</dbReference>
<dbReference type="SUPFAM" id="SSF52374">
    <property type="entry name" value="Nucleotidylyl transferase"/>
    <property type="match status" value="1"/>
</dbReference>
<protein>
    <submittedName>
        <fullName evidence="2">Cytidyltransferase-like domain-containing protein</fullName>
    </submittedName>
</protein>
<dbReference type="AlphaFoldDB" id="A0A1G5S5F1"/>
<evidence type="ECO:0000313" key="2">
    <source>
        <dbReference type="EMBL" id="SCZ81556.1"/>
    </source>
</evidence>
<keyword evidence="2" id="KW-0808">Transferase</keyword>